<evidence type="ECO:0000313" key="2">
    <source>
        <dbReference type="Proteomes" id="UP001219862"/>
    </source>
</evidence>
<dbReference type="Proteomes" id="UP001219862">
    <property type="component" value="Unassembled WGS sequence"/>
</dbReference>
<comment type="caution">
    <text evidence="1">The sequence shown here is derived from an EMBL/GenBank/DDBJ whole genome shotgun (WGS) entry which is preliminary data.</text>
</comment>
<reference evidence="1 2" key="1">
    <citation type="submission" date="2022-10" db="EMBL/GenBank/DDBJ databases">
        <title>paucibacter sp. hw8 Genome sequencing.</title>
        <authorList>
            <person name="Park S."/>
        </authorList>
    </citation>
    <scope>NUCLEOTIDE SEQUENCE [LARGE SCALE GENOMIC DNA]</scope>
    <source>
        <strain evidence="2">hw8</strain>
    </source>
</reference>
<organism evidence="1 2">
    <name type="scientific">Roseateles koreensis</name>
    <dbReference type="NCBI Taxonomy" id="2987526"/>
    <lineage>
        <taxon>Bacteria</taxon>
        <taxon>Pseudomonadati</taxon>
        <taxon>Pseudomonadota</taxon>
        <taxon>Betaproteobacteria</taxon>
        <taxon>Burkholderiales</taxon>
        <taxon>Sphaerotilaceae</taxon>
        <taxon>Roseateles</taxon>
    </lineage>
</organism>
<name>A0ABT5KQU3_9BURK</name>
<keyword evidence="2" id="KW-1185">Reference proteome</keyword>
<evidence type="ECO:0008006" key="3">
    <source>
        <dbReference type="Google" id="ProtNLM"/>
    </source>
</evidence>
<accession>A0ABT5KQU3</accession>
<protein>
    <recommendedName>
        <fullName evidence="3">Tle cognate immunity protein 4 C-terminal domain-containing protein</fullName>
    </recommendedName>
</protein>
<dbReference type="RefSeq" id="WP_273595360.1">
    <property type="nucleotide sequence ID" value="NZ_JAQQXS010000002.1"/>
</dbReference>
<gene>
    <name evidence="1" type="ORF">PRZ01_03470</name>
</gene>
<sequence length="441" mass="49517">MNKPTQRRHFLQTIPALLVWPLAGCNPPPSRETLLMEYTGAWIGMGKVLMPVAPFEFELMSIETGPKASPVKPIYFNMRVNVPAKGQPQPPMTNRERPAAAGIDFWLDNGGGTAMEIFERASEWNEERKVVFVKEVSFGNNRYLHGQTTQKGADDGTISLTVADTDHRLDTFVLTISDQLSLVIQASRQIAMNAAVRARFERKANTPGLYLPDSMNIPKDLLESEARYQTWRDQTLPHLDAALPVVLSNVQVFQHDPFHLPAPKPGLERHYLWNCAIDFPTDKLIANGCSTGVMVNFHAAGKALWVFEDKRIEHEGRFVGKQALDEGVQRNIDKLFAQRQHFKMATDPEFKEVKGEVVKVGHLLGLLNEFYLTEARFGSSDDLGKKFYKHETGVAYADGHMFSSATELTQEQMLVFRGSIKNSYVGRFLPLLSFTSVPGHS</sequence>
<proteinExistence type="predicted"/>
<evidence type="ECO:0000313" key="1">
    <source>
        <dbReference type="EMBL" id="MDC8784251.1"/>
    </source>
</evidence>
<dbReference type="EMBL" id="JAQQXS010000002">
    <property type="protein sequence ID" value="MDC8784251.1"/>
    <property type="molecule type" value="Genomic_DNA"/>
</dbReference>